<dbReference type="AlphaFoldDB" id="H0JUG7"/>
<sequence length="81" mass="8743">MSTSPKLPGHRFLSSYCDRDIGAAGQREPATRVLCGLVHGDIAGNCSDATQIGMAFDEVYQRQCIIDSRITIDVEDGVPTD</sequence>
<reference evidence="1 2" key="1">
    <citation type="submission" date="2011-12" db="EMBL/GenBank/DDBJ databases">
        <authorList>
            <person name="Kriszt B."/>
            <person name="Tancsics A."/>
            <person name="Cserhati M."/>
            <person name="Toth A."/>
            <person name="Nagy I."/>
            <person name="Horvath B."/>
            <person name="Tamura T."/>
            <person name="Kukolya J."/>
            <person name="Szoboszlay S."/>
        </authorList>
    </citation>
    <scope>NUCLEOTIDE SEQUENCE [LARGE SCALE GENOMIC DNA]</scope>
    <source>
        <strain evidence="1 2">AK37</strain>
    </source>
</reference>
<protein>
    <submittedName>
        <fullName evidence="1">Uncharacterized protein</fullName>
    </submittedName>
</protein>
<gene>
    <name evidence="1" type="ORF">AK37_16705</name>
</gene>
<evidence type="ECO:0000313" key="2">
    <source>
        <dbReference type="Proteomes" id="UP000005064"/>
    </source>
</evidence>
<proteinExistence type="predicted"/>
<dbReference type="Proteomes" id="UP000005064">
    <property type="component" value="Unassembled WGS sequence"/>
</dbReference>
<name>H0JUG7_9NOCA</name>
<accession>H0JUG7</accession>
<organism evidence="1 2">
    <name type="scientific">Rhodococcus pyridinivorans AK37</name>
    <dbReference type="NCBI Taxonomy" id="1114960"/>
    <lineage>
        <taxon>Bacteria</taxon>
        <taxon>Bacillati</taxon>
        <taxon>Actinomycetota</taxon>
        <taxon>Actinomycetes</taxon>
        <taxon>Mycobacteriales</taxon>
        <taxon>Nocardiaceae</taxon>
        <taxon>Rhodococcus</taxon>
    </lineage>
</organism>
<evidence type="ECO:0000313" key="1">
    <source>
        <dbReference type="EMBL" id="EHK82171.1"/>
    </source>
</evidence>
<dbReference type="EMBL" id="AHBW01000050">
    <property type="protein sequence ID" value="EHK82171.1"/>
    <property type="molecule type" value="Genomic_DNA"/>
</dbReference>
<comment type="caution">
    <text evidence="1">The sequence shown here is derived from an EMBL/GenBank/DDBJ whole genome shotgun (WGS) entry which is preliminary data.</text>
</comment>